<proteinExistence type="predicted"/>
<sequence>MRDAPPAAPLLPPIEIGVAVDRLYIRIPKRNFVVGLGSVDPDSGFDLALEAAHASDMQLVLSGEVPATAEARSYFQDVIRPRLDQRRRFLGPIGFARKRWMLGAARCLISPRRSVEPTSLAALEALACGTPVVGYPAGPLPGIVEPGVTGFLAEDVEGFVKAVEAAATIDPDACRAAARTRHSIDVMAERYLTLYDDLAMGREPAVGVA</sequence>
<protein>
    <submittedName>
        <fullName evidence="1">Uncharacterized protein</fullName>
    </submittedName>
</protein>
<dbReference type="SUPFAM" id="SSF53756">
    <property type="entry name" value="UDP-Glycosyltransferase/glycogen phosphorylase"/>
    <property type="match status" value="1"/>
</dbReference>
<dbReference type="AlphaFoldDB" id="A0A2S2CR56"/>
<gene>
    <name evidence="1" type="ORF">DEW08_12675</name>
</gene>
<organism evidence="1 2">
    <name type="scientific">Azospirillum thermophilum</name>
    <dbReference type="NCBI Taxonomy" id="2202148"/>
    <lineage>
        <taxon>Bacteria</taxon>
        <taxon>Pseudomonadati</taxon>
        <taxon>Pseudomonadota</taxon>
        <taxon>Alphaproteobacteria</taxon>
        <taxon>Rhodospirillales</taxon>
        <taxon>Azospirillaceae</taxon>
        <taxon>Azospirillum</taxon>
    </lineage>
</organism>
<dbReference type="Gene3D" id="3.40.50.2000">
    <property type="entry name" value="Glycogen Phosphorylase B"/>
    <property type="match status" value="1"/>
</dbReference>
<dbReference type="KEGG" id="azz:DEW08_12675"/>
<dbReference type="Pfam" id="PF13692">
    <property type="entry name" value="Glyco_trans_1_4"/>
    <property type="match status" value="1"/>
</dbReference>
<dbReference type="EMBL" id="CP029353">
    <property type="protein sequence ID" value="AWK86968.1"/>
    <property type="molecule type" value="Genomic_DNA"/>
</dbReference>
<keyword evidence="2" id="KW-1185">Reference proteome</keyword>
<reference evidence="2" key="1">
    <citation type="submission" date="2018-05" db="EMBL/GenBank/DDBJ databases">
        <title>Azospirillum thermophila sp. nov., a novel isolated from hot spring.</title>
        <authorList>
            <person name="Zhao Z."/>
        </authorList>
    </citation>
    <scope>NUCLEOTIDE SEQUENCE [LARGE SCALE GENOMIC DNA]</scope>
    <source>
        <strain evidence="2">CFH 70021</strain>
    </source>
</reference>
<evidence type="ECO:0000313" key="1">
    <source>
        <dbReference type="EMBL" id="AWK86968.1"/>
    </source>
</evidence>
<dbReference type="PANTHER" id="PTHR12526">
    <property type="entry name" value="GLYCOSYLTRANSFERASE"/>
    <property type="match status" value="1"/>
</dbReference>
<evidence type="ECO:0000313" key="2">
    <source>
        <dbReference type="Proteomes" id="UP000245629"/>
    </source>
</evidence>
<dbReference type="RefSeq" id="WP_109327615.1">
    <property type="nucleotide sequence ID" value="NZ_CP029353.1"/>
</dbReference>
<dbReference type="OrthoDB" id="9801573at2"/>
<name>A0A2S2CR56_9PROT</name>
<dbReference type="Proteomes" id="UP000245629">
    <property type="component" value="Chromosome 2"/>
</dbReference>
<accession>A0A2S2CR56</accession>